<evidence type="ECO:0000256" key="1">
    <source>
        <dbReference type="ARBA" id="ARBA00007292"/>
    </source>
</evidence>
<dbReference type="Gene3D" id="3.15.20.10">
    <property type="entry name" value="Bactericidal permeability-increasing protein, domain 2"/>
    <property type="match status" value="1"/>
</dbReference>
<sequence>MTDRWLQLVVLAVGVCAVAENNSNLKARLKLSAFKFFSKTAHHVVDVEVPKIALPDITLDISGGPGKGKVSAYELKITKFHSPKFDFLLSEEGISWSSQQGAVKIKGKWEAEYTVLVPVRTSGWMNVLAADIRLNVSAKLVALDSRPQVSLGDCAVDVGHFDIEIGGGVLPWLVNLFRADVSRAIKKTIHEQACDTARSILLNNFNDFLLSLPLHLPIGQNFYIDYAVEQNPNFTSSHVEAEATAEVVYGAQSCHPAKIEKWSEAGLVPKMTVVWMSESVPNCLLSSAHEGKLVKFTVSKDIPSIAPYLRTSCSMLSICIGRFFKKLRSDYPDQYIDLNFHTYDAPFVRMREDVIRINSTFAIDFHVHPMKEHPKSLARLVLGSSSSVIPEIVANRLTGNLTDTHIDVMEDFSDIGEISQT</sequence>
<protein>
    <recommendedName>
        <fullName evidence="4">Lipid-binding serum glycoprotein N-terminal domain-containing protein</fullName>
    </recommendedName>
</protein>
<evidence type="ECO:0000256" key="2">
    <source>
        <dbReference type="ARBA" id="ARBA00023157"/>
    </source>
</evidence>
<feature type="signal peptide" evidence="3">
    <location>
        <begin position="1"/>
        <end position="17"/>
    </location>
</feature>
<dbReference type="InterPro" id="IPR001124">
    <property type="entry name" value="Lipid-bd_serum_glycop_C"/>
</dbReference>
<dbReference type="GO" id="GO:0005615">
    <property type="term" value="C:extracellular space"/>
    <property type="evidence" value="ECO:0007669"/>
    <property type="project" value="TreeGrafter"/>
</dbReference>
<dbReference type="Gene3D" id="3.15.10.10">
    <property type="entry name" value="Bactericidal permeability-increasing protein, domain 1"/>
    <property type="match status" value="1"/>
</dbReference>
<dbReference type="InterPro" id="IPR017942">
    <property type="entry name" value="Lipid-bd_serum_glycop_N"/>
</dbReference>
<feature type="chain" id="PRO_5001489762" description="Lipid-binding serum glycoprotein N-terminal domain-containing protein" evidence="3">
    <location>
        <begin position="18"/>
        <end position="421"/>
    </location>
</feature>
<dbReference type="SMART" id="SM00328">
    <property type="entry name" value="BPI1"/>
    <property type="match status" value="1"/>
</dbReference>
<evidence type="ECO:0000259" key="4">
    <source>
        <dbReference type="SMART" id="SM00328"/>
    </source>
</evidence>
<proteinExistence type="inferred from homology"/>
<dbReference type="InterPro" id="IPR017943">
    <property type="entry name" value="Bactericidal_perm-incr_a/b_dom"/>
</dbReference>
<reference evidence="6" key="1">
    <citation type="journal article" date="2015" name="Nat. Genet.">
        <title>The genome and transcriptome of the zoonotic hookworm Ancylostoma ceylanicum identify infection-specific gene families.</title>
        <authorList>
            <person name="Schwarz E.M."/>
            <person name="Hu Y."/>
            <person name="Antoshechkin I."/>
            <person name="Miller M.M."/>
            <person name="Sternberg P.W."/>
            <person name="Aroian R.V."/>
        </authorList>
    </citation>
    <scope>NUCLEOTIDE SEQUENCE</scope>
    <source>
        <strain evidence="6">HY135</strain>
    </source>
</reference>
<dbReference type="EMBL" id="JARK01001351">
    <property type="protein sequence ID" value="EYC23331.1"/>
    <property type="molecule type" value="Genomic_DNA"/>
</dbReference>
<dbReference type="OrthoDB" id="5857016at2759"/>
<dbReference type="Proteomes" id="UP000024635">
    <property type="component" value="Unassembled WGS sequence"/>
</dbReference>
<dbReference type="InterPro" id="IPR032942">
    <property type="entry name" value="BPI/LBP/Plunc"/>
</dbReference>
<evidence type="ECO:0000256" key="3">
    <source>
        <dbReference type="SAM" id="SignalP"/>
    </source>
</evidence>
<evidence type="ECO:0000313" key="6">
    <source>
        <dbReference type="Proteomes" id="UP000024635"/>
    </source>
</evidence>
<name>A0A016V7S1_9BILA</name>
<evidence type="ECO:0000313" key="5">
    <source>
        <dbReference type="EMBL" id="EYC23331.1"/>
    </source>
</evidence>
<dbReference type="SUPFAM" id="SSF55394">
    <property type="entry name" value="Bactericidal permeability-increasing protein, BPI"/>
    <property type="match status" value="2"/>
</dbReference>
<keyword evidence="2" id="KW-1015">Disulfide bond</keyword>
<dbReference type="AlphaFoldDB" id="A0A016V7S1"/>
<feature type="domain" description="Lipid-binding serum glycoprotein N-terminal" evidence="4">
    <location>
        <begin position="28"/>
        <end position="252"/>
    </location>
</feature>
<comment type="caution">
    <text evidence="5">The sequence shown here is derived from an EMBL/GenBank/DDBJ whole genome shotgun (WGS) entry which is preliminary data.</text>
</comment>
<dbReference type="PANTHER" id="PTHR10504:SF145">
    <property type="entry name" value="PROTEIN CBG15266"/>
    <property type="match status" value="1"/>
</dbReference>
<dbReference type="Pfam" id="PF02886">
    <property type="entry name" value="LBP_BPI_CETP_C"/>
    <property type="match status" value="1"/>
</dbReference>
<dbReference type="PANTHER" id="PTHR10504">
    <property type="entry name" value="BACTERICIDAL PERMEABILITY-INCREASING BPI PROTEIN-RELATED"/>
    <property type="match status" value="1"/>
</dbReference>
<gene>
    <name evidence="5" type="primary">Acey_s0015.g2597</name>
    <name evidence="5" type="ORF">Y032_0015g2597</name>
</gene>
<accession>A0A016V7S1</accession>
<dbReference type="GO" id="GO:0008289">
    <property type="term" value="F:lipid binding"/>
    <property type="evidence" value="ECO:0007669"/>
    <property type="project" value="InterPro"/>
</dbReference>
<dbReference type="Pfam" id="PF01273">
    <property type="entry name" value="LBP_BPI_CETP"/>
    <property type="match status" value="1"/>
</dbReference>
<keyword evidence="3" id="KW-0732">Signal</keyword>
<keyword evidence="6" id="KW-1185">Reference proteome</keyword>
<organism evidence="5 6">
    <name type="scientific">Ancylostoma ceylanicum</name>
    <dbReference type="NCBI Taxonomy" id="53326"/>
    <lineage>
        <taxon>Eukaryota</taxon>
        <taxon>Metazoa</taxon>
        <taxon>Ecdysozoa</taxon>
        <taxon>Nematoda</taxon>
        <taxon>Chromadorea</taxon>
        <taxon>Rhabditida</taxon>
        <taxon>Rhabditina</taxon>
        <taxon>Rhabditomorpha</taxon>
        <taxon>Strongyloidea</taxon>
        <taxon>Ancylostomatidae</taxon>
        <taxon>Ancylostomatinae</taxon>
        <taxon>Ancylostoma</taxon>
    </lineage>
</organism>
<comment type="similarity">
    <text evidence="1">Belongs to the BPI/LBP/Plunc superfamily. BPI/LBP family.</text>
</comment>